<proteinExistence type="predicted"/>
<feature type="transmembrane region" description="Helical" evidence="1">
    <location>
        <begin position="64"/>
        <end position="82"/>
    </location>
</feature>
<sequence length="142" mass="16117">MKLDGLLSALGKELDELEKDEDLGRVAAYVNESWRAKSSFIIYVVAKYTEKNQEWKKELSPKKYFITTAAAMIGSATVISTLQGTFSFLDLLSVFVIGYSSLAISRNLLLRKQEEYAEKSLNYAIGTGRLNQYLLEFYSNFK</sequence>
<gene>
    <name evidence="2" type="ORF">BJBARM5_0526</name>
</gene>
<protein>
    <submittedName>
        <fullName evidence="2">Uncharacterized protein</fullName>
    </submittedName>
</protein>
<keyword evidence="1" id="KW-0472">Membrane</keyword>
<keyword evidence="1" id="KW-1133">Transmembrane helix</keyword>
<dbReference type="EMBL" id="GG745554">
    <property type="protein sequence ID" value="EFD92753.1"/>
    <property type="molecule type" value="Genomic_DNA"/>
</dbReference>
<dbReference type="Proteomes" id="UP000009376">
    <property type="component" value="Unassembled WGS sequence"/>
</dbReference>
<reference evidence="2 3" key="1">
    <citation type="journal article" date="2010" name="Proc. Natl. Acad. Sci. U.S.A.">
        <title>Enigmatic, ultrasmall, uncultivated Archaea.</title>
        <authorList>
            <person name="Baker B.J."/>
            <person name="Comolli L.R."/>
            <person name="Dick G.J."/>
            <person name="Hauser L.J."/>
            <person name="Hyatt D."/>
            <person name="Dill B.D."/>
            <person name="Land M.L."/>
            <person name="Verberkmoes N.C."/>
            <person name="Hettich R.L."/>
            <person name="Banfield J.F."/>
        </authorList>
    </citation>
    <scope>NUCLEOTIDE SEQUENCE [LARGE SCALE GENOMIC DNA]</scope>
</reference>
<evidence type="ECO:0000313" key="3">
    <source>
        <dbReference type="Proteomes" id="UP000009376"/>
    </source>
</evidence>
<feature type="transmembrane region" description="Helical" evidence="1">
    <location>
        <begin position="88"/>
        <end position="109"/>
    </location>
</feature>
<keyword evidence="1" id="KW-0812">Transmembrane</keyword>
<name>D6GVL3_PARA5</name>
<evidence type="ECO:0000313" key="2">
    <source>
        <dbReference type="EMBL" id="EFD92753.1"/>
    </source>
</evidence>
<accession>D6GVL3</accession>
<organism evidence="2 3">
    <name type="scientific">Candidatus Parvarchaeum acidophilus ARMAN-5</name>
    <dbReference type="NCBI Taxonomy" id="662762"/>
    <lineage>
        <taxon>Archaea</taxon>
        <taxon>Candidatus Parvarchaeota</taxon>
        <taxon>Candidatus Parvarchaeum</taxon>
    </lineage>
</organism>
<dbReference type="AlphaFoldDB" id="D6GVL3"/>
<evidence type="ECO:0000256" key="1">
    <source>
        <dbReference type="SAM" id="Phobius"/>
    </source>
</evidence>